<dbReference type="Gene3D" id="1.25.10.10">
    <property type="entry name" value="Leucine-rich Repeat Variant"/>
    <property type="match status" value="1"/>
</dbReference>
<comment type="caution">
    <text evidence="1">The sequence shown here is derived from an EMBL/GenBank/DDBJ whole genome shotgun (WGS) entry which is preliminary data.</text>
</comment>
<accession>A0A166AUP1</accession>
<name>A0A166AUP1_9EURY</name>
<dbReference type="SUPFAM" id="SSF48371">
    <property type="entry name" value="ARM repeat"/>
    <property type="match status" value="1"/>
</dbReference>
<evidence type="ECO:0000313" key="2">
    <source>
        <dbReference type="Proteomes" id="UP000077066"/>
    </source>
</evidence>
<sequence>MLNRQKRGQIENEDLFPFKNYSRDDLLAILNSKNPQMRTIAVYSLAKYKDETTIYILVDKFKTEKALYTRLAISQTLVGFGEIAIPYLIELLGRIGNNHEKTLPSKYFNKKSFPLPRDLAARTIANYGEIAIPYLIEILNKNVDDKNDLFIKQQTIDAIGAIVYKSNNSNNFIYLKGVHSLLENILDLFDDILENNTFDVNKKYSETHVLIWKILRSLSGFKKNEFALDLIFYILCSCDFDYNDEYFYPFYWEAIRSIGQIGINSNETTEFLDSFEDFDNIHVNKALEIAKWSLNIK</sequence>
<dbReference type="AlphaFoldDB" id="A0A166AUP1"/>
<gene>
    <name evidence="1" type="ORF">MBFIL_11400</name>
</gene>
<dbReference type="STRING" id="55758.MBFIL_11400"/>
<protein>
    <recommendedName>
        <fullName evidence="3">HEAT repeat protein</fullName>
    </recommendedName>
</protein>
<proteinExistence type="predicted"/>
<dbReference type="PATRIC" id="fig|55758.3.peg.1307"/>
<dbReference type="OrthoDB" id="71319at2157"/>
<dbReference type="InterPro" id="IPR016024">
    <property type="entry name" value="ARM-type_fold"/>
</dbReference>
<dbReference type="Proteomes" id="UP000077066">
    <property type="component" value="Unassembled WGS sequence"/>
</dbReference>
<evidence type="ECO:0000313" key="1">
    <source>
        <dbReference type="EMBL" id="KZX12493.1"/>
    </source>
</evidence>
<organism evidence="1 2">
    <name type="scientific">Methanobrevibacter filiformis</name>
    <dbReference type="NCBI Taxonomy" id="55758"/>
    <lineage>
        <taxon>Archaea</taxon>
        <taxon>Methanobacteriati</taxon>
        <taxon>Methanobacteriota</taxon>
        <taxon>Methanomada group</taxon>
        <taxon>Methanobacteria</taxon>
        <taxon>Methanobacteriales</taxon>
        <taxon>Methanobacteriaceae</taxon>
        <taxon>Methanobrevibacter</taxon>
    </lineage>
</organism>
<dbReference type="InterPro" id="IPR011989">
    <property type="entry name" value="ARM-like"/>
</dbReference>
<reference evidence="1 2" key="1">
    <citation type="submission" date="2016-04" db="EMBL/GenBank/DDBJ databases">
        <title>Genome sequence of Methanobrevibacter filiformis DSM 11501.</title>
        <authorList>
            <person name="Poehlein A."/>
            <person name="Seedorf H."/>
            <person name="Daniel R."/>
        </authorList>
    </citation>
    <scope>NUCLEOTIDE SEQUENCE [LARGE SCALE GENOMIC DNA]</scope>
    <source>
        <strain evidence="1 2">DSM 11501</strain>
    </source>
</reference>
<dbReference type="EMBL" id="LWMT01000229">
    <property type="protein sequence ID" value="KZX12493.1"/>
    <property type="molecule type" value="Genomic_DNA"/>
</dbReference>
<keyword evidence="2" id="KW-1185">Reference proteome</keyword>
<evidence type="ECO:0008006" key="3">
    <source>
        <dbReference type="Google" id="ProtNLM"/>
    </source>
</evidence>
<dbReference type="RefSeq" id="WP_066972453.1">
    <property type="nucleotide sequence ID" value="NZ_LWMT01000229.1"/>
</dbReference>